<dbReference type="HOGENOM" id="CLU_2648626_0_0_7"/>
<evidence type="ECO:0000313" key="2">
    <source>
        <dbReference type="Proteomes" id="UP000000602"/>
    </source>
</evidence>
<protein>
    <submittedName>
        <fullName evidence="1">Uncharacterized protein</fullName>
    </submittedName>
</protein>
<organism evidence="1 2">
    <name type="scientific">Desulfotalea psychrophila (strain LSv54 / DSM 12343)</name>
    <dbReference type="NCBI Taxonomy" id="177439"/>
    <lineage>
        <taxon>Bacteria</taxon>
        <taxon>Pseudomonadati</taxon>
        <taxon>Thermodesulfobacteriota</taxon>
        <taxon>Desulfobulbia</taxon>
        <taxon>Desulfobulbales</taxon>
        <taxon>Desulfocapsaceae</taxon>
        <taxon>Desulfotalea</taxon>
    </lineage>
</organism>
<reference evidence="2" key="1">
    <citation type="journal article" date="2004" name="Environ. Microbiol.">
        <title>The genome of Desulfotalea psychrophila, a sulfate-reducing bacterium from permanently cold Arctic sediments.</title>
        <authorList>
            <person name="Rabus R."/>
            <person name="Ruepp A."/>
            <person name="Frickey T."/>
            <person name="Rattei T."/>
            <person name="Fartmann B."/>
            <person name="Stark M."/>
            <person name="Bauer M."/>
            <person name="Zibat A."/>
            <person name="Lombardot T."/>
            <person name="Becker I."/>
            <person name="Amann J."/>
            <person name="Gellner K."/>
            <person name="Teeling H."/>
            <person name="Leuschner W.D."/>
            <person name="Gloeckner F.-O."/>
            <person name="Lupas A.N."/>
            <person name="Amann R."/>
            <person name="Klenk H.-P."/>
        </authorList>
    </citation>
    <scope>NUCLEOTIDE SEQUENCE [LARGE SCALE GENOMIC DNA]</scope>
    <source>
        <strain evidence="2">DSM 12343 / LSv54</strain>
    </source>
</reference>
<dbReference type="Proteomes" id="UP000000602">
    <property type="component" value="Chromosome"/>
</dbReference>
<evidence type="ECO:0000313" key="1">
    <source>
        <dbReference type="EMBL" id="CAG37109.1"/>
    </source>
</evidence>
<gene>
    <name evidence="1" type="ordered locus">DP2380</name>
</gene>
<keyword evidence="2" id="KW-1185">Reference proteome</keyword>
<sequence>MINEIHKYLPVGATCRLRCFPLVWPLFRLPPEKFDELGCFHLNIFGWKLVQKLLVEAMISFFSPLSEIRRVSSTLG</sequence>
<dbReference type="AlphaFoldDB" id="Q6AKL6"/>
<name>Q6AKL6_DESPS</name>
<accession>Q6AKL6</accession>
<dbReference type="EMBL" id="CR522870">
    <property type="protein sequence ID" value="CAG37109.1"/>
    <property type="molecule type" value="Genomic_DNA"/>
</dbReference>
<dbReference type="KEGG" id="dps:DP2380"/>
<proteinExistence type="predicted"/>